<evidence type="ECO:0000313" key="2">
    <source>
        <dbReference type="EMBL" id="KYD19396.1"/>
    </source>
</evidence>
<evidence type="ECO:0000256" key="1">
    <source>
        <dbReference type="SAM" id="MobiDB-lite"/>
    </source>
</evidence>
<feature type="compositionally biased region" description="Polar residues" evidence="1">
    <location>
        <begin position="1"/>
        <end position="13"/>
    </location>
</feature>
<proteinExistence type="predicted"/>
<dbReference type="AlphaFoldDB" id="A0A150M4U4"/>
<comment type="caution">
    <text evidence="2">The sequence shown here is derived from an EMBL/GenBank/DDBJ whole genome shotgun (WGS) entry which is preliminary data.</text>
</comment>
<feature type="compositionally biased region" description="Basic and acidic residues" evidence="1">
    <location>
        <begin position="32"/>
        <end position="41"/>
    </location>
</feature>
<dbReference type="EMBL" id="LQYT01000040">
    <property type="protein sequence ID" value="KYD19396.1"/>
    <property type="molecule type" value="Genomic_DNA"/>
</dbReference>
<protein>
    <submittedName>
        <fullName evidence="2">Uncharacterized protein</fullName>
    </submittedName>
</protein>
<feature type="region of interest" description="Disordered" evidence="1">
    <location>
        <begin position="1"/>
        <end position="41"/>
    </location>
</feature>
<accession>A0A150M4U4</accession>
<dbReference type="Proteomes" id="UP000075683">
    <property type="component" value="Unassembled WGS sequence"/>
</dbReference>
<reference evidence="2 3" key="1">
    <citation type="submission" date="2016-01" db="EMBL/GenBank/DDBJ databases">
        <title>Draft Genome Sequences of Seven Thermophilic Sporeformers Isolated from Foods.</title>
        <authorList>
            <person name="Berendsen E.M."/>
            <person name="Wells-Bennik M.H."/>
            <person name="Krawcyk A.O."/>
            <person name="De Jong A."/>
            <person name="Holsappel S."/>
            <person name="Eijlander R.T."/>
            <person name="Kuipers O.P."/>
        </authorList>
    </citation>
    <scope>NUCLEOTIDE SEQUENCE [LARGE SCALE GENOMIC DNA]</scope>
    <source>
        <strain evidence="2 3">B4135</strain>
    </source>
</reference>
<sequence length="41" mass="4469">MRSGLQTGIAQASNDDKPDKMKENPVRIGFPHSDETCAHVS</sequence>
<name>A0A150M4U4_9BACI</name>
<evidence type="ECO:0000313" key="3">
    <source>
        <dbReference type="Proteomes" id="UP000075683"/>
    </source>
</evidence>
<feature type="compositionally biased region" description="Basic and acidic residues" evidence="1">
    <location>
        <begin position="14"/>
        <end position="25"/>
    </location>
</feature>
<gene>
    <name evidence="2" type="ORF">B4135_0300</name>
</gene>
<organism evidence="2 3">
    <name type="scientific">Caldibacillus debilis</name>
    <dbReference type="NCBI Taxonomy" id="301148"/>
    <lineage>
        <taxon>Bacteria</taxon>
        <taxon>Bacillati</taxon>
        <taxon>Bacillota</taxon>
        <taxon>Bacilli</taxon>
        <taxon>Bacillales</taxon>
        <taxon>Bacillaceae</taxon>
        <taxon>Caldibacillus</taxon>
    </lineage>
</organism>